<evidence type="ECO:0000313" key="2">
    <source>
        <dbReference type="Proteomes" id="UP000256478"/>
    </source>
</evidence>
<protein>
    <submittedName>
        <fullName evidence="1">Uncharacterized protein</fullName>
    </submittedName>
</protein>
<dbReference type="Proteomes" id="UP000256478">
    <property type="component" value="Unassembled WGS sequence"/>
</dbReference>
<dbReference type="AlphaFoldDB" id="A0A3E0TQL1"/>
<reference evidence="1 2" key="1">
    <citation type="submission" date="2018-08" db="EMBL/GenBank/DDBJ databases">
        <title>Thalassotalea euphylliae genome.</title>
        <authorList>
            <person name="Summers S."/>
            <person name="Rice S.A."/>
            <person name="Freckelton M.L."/>
            <person name="Nedved B.T."/>
            <person name="Hadfield M.G."/>
        </authorList>
    </citation>
    <scope>NUCLEOTIDE SEQUENCE [LARGE SCALE GENOMIC DNA]</scope>
    <source>
        <strain evidence="1 2">H1</strain>
    </source>
</reference>
<gene>
    <name evidence="1" type="ORF">DXX93_10360</name>
</gene>
<sequence>MVNKNFVKFSEGQQHWWYTGAFSSIAHVVSSQYGDKESDCVWRWYFDHPEKRKKQLMESFKAYPEHAPTTVIIALLKRDCGVFQ</sequence>
<name>A0A3E0TQL1_9GAMM</name>
<evidence type="ECO:0000313" key="1">
    <source>
        <dbReference type="EMBL" id="REL26931.1"/>
    </source>
</evidence>
<dbReference type="EMBL" id="QUOU01000001">
    <property type="protein sequence ID" value="REL26931.1"/>
    <property type="molecule type" value="Genomic_DNA"/>
</dbReference>
<comment type="caution">
    <text evidence="1">The sequence shown here is derived from an EMBL/GenBank/DDBJ whole genome shotgun (WGS) entry which is preliminary data.</text>
</comment>
<proteinExistence type="predicted"/>
<organism evidence="1 2">
    <name type="scientific">Thalassotalea euphylliae</name>
    <dbReference type="NCBI Taxonomy" id="1655234"/>
    <lineage>
        <taxon>Bacteria</taxon>
        <taxon>Pseudomonadati</taxon>
        <taxon>Pseudomonadota</taxon>
        <taxon>Gammaproteobacteria</taxon>
        <taxon>Alteromonadales</taxon>
        <taxon>Colwelliaceae</taxon>
        <taxon>Thalassotalea</taxon>
    </lineage>
</organism>
<accession>A0A3E0TQL1</accession>